<evidence type="ECO:0000256" key="13">
    <source>
        <dbReference type="SAM" id="MobiDB-lite"/>
    </source>
</evidence>
<feature type="transmembrane region" description="Helical" evidence="12">
    <location>
        <begin position="6"/>
        <end position="27"/>
    </location>
</feature>
<accession>A0A482X6E0</accession>
<dbReference type="InParanoid" id="A0A482X6E0"/>
<organism evidence="16 17">
    <name type="scientific">Laodelphax striatellus</name>
    <name type="common">Small brown planthopper</name>
    <name type="synonym">Delphax striatella</name>
    <dbReference type="NCBI Taxonomy" id="195883"/>
    <lineage>
        <taxon>Eukaryota</taxon>
        <taxon>Metazoa</taxon>
        <taxon>Ecdysozoa</taxon>
        <taxon>Arthropoda</taxon>
        <taxon>Hexapoda</taxon>
        <taxon>Insecta</taxon>
        <taxon>Pterygota</taxon>
        <taxon>Neoptera</taxon>
        <taxon>Paraneoptera</taxon>
        <taxon>Hemiptera</taxon>
        <taxon>Auchenorrhyncha</taxon>
        <taxon>Fulgoroidea</taxon>
        <taxon>Delphacidae</taxon>
        <taxon>Criomorphinae</taxon>
        <taxon>Laodelphax</taxon>
    </lineage>
</organism>
<dbReference type="SMR" id="A0A482X6E0"/>
<evidence type="ECO:0000259" key="15">
    <source>
        <dbReference type="Pfam" id="PF18035"/>
    </source>
</evidence>
<evidence type="ECO:0000256" key="7">
    <source>
        <dbReference type="ARBA" id="ARBA00022892"/>
    </source>
</evidence>
<evidence type="ECO:0000256" key="10">
    <source>
        <dbReference type="ARBA" id="ARBA00023054"/>
    </source>
</evidence>
<keyword evidence="11 12" id="KW-0472">Membrane</keyword>
<dbReference type="GO" id="GO:0070973">
    <property type="term" value="P:protein localization to endoplasmic reticulum exit site"/>
    <property type="evidence" value="ECO:0007669"/>
    <property type="project" value="UniProtKB-UniRule"/>
</dbReference>
<evidence type="ECO:0000256" key="3">
    <source>
        <dbReference type="ARBA" id="ARBA00022448"/>
    </source>
</evidence>
<name>A0A482X6E0_LAOST</name>
<dbReference type="Pfam" id="PF18035">
    <property type="entry name" value="Bap31_Bap29_C"/>
    <property type="match status" value="1"/>
</dbReference>
<comment type="caution">
    <text evidence="12">Lacks conserved residue(s) required for the propagation of feature annotation.</text>
</comment>
<evidence type="ECO:0000256" key="12">
    <source>
        <dbReference type="RuleBase" id="RU367026"/>
    </source>
</evidence>
<dbReference type="Gene3D" id="1.20.5.110">
    <property type="match status" value="1"/>
</dbReference>
<dbReference type="InterPro" id="IPR041672">
    <property type="entry name" value="Bap31/Bap29_C"/>
</dbReference>
<keyword evidence="9 12" id="KW-1133">Transmembrane helix</keyword>
<keyword evidence="6 12" id="KW-0256">Endoplasmic reticulum</keyword>
<protein>
    <recommendedName>
        <fullName evidence="12">Endoplasmic reticulum transmembrane protein</fullName>
    </recommendedName>
</protein>
<feature type="domain" description="BAP29/BAP31 transmembrane" evidence="14">
    <location>
        <begin position="1"/>
        <end position="135"/>
    </location>
</feature>
<dbReference type="Pfam" id="PF05529">
    <property type="entry name" value="Bap31"/>
    <property type="match status" value="1"/>
</dbReference>
<dbReference type="AlphaFoldDB" id="A0A482X6E0"/>
<feature type="domain" description="Bap31/Bap29 cytoplasmic coiled-coil" evidence="15">
    <location>
        <begin position="169"/>
        <end position="230"/>
    </location>
</feature>
<dbReference type="EMBL" id="QKKF02016774">
    <property type="protein sequence ID" value="RZF41485.1"/>
    <property type="molecule type" value="Genomic_DNA"/>
</dbReference>
<feature type="compositionally biased region" description="Basic and acidic residues" evidence="13">
    <location>
        <begin position="178"/>
        <end position="194"/>
    </location>
</feature>
<dbReference type="GO" id="GO:0005789">
    <property type="term" value="C:endoplasmic reticulum membrane"/>
    <property type="evidence" value="ECO:0007669"/>
    <property type="project" value="UniProtKB-SubCell"/>
</dbReference>
<keyword evidence="4 12" id="KW-0812">Transmembrane</keyword>
<comment type="similarity">
    <text evidence="2 12">Belongs to the BCAP29/BCAP31 family.</text>
</comment>
<sequence length="230" mass="26198">MSLQWTLIAGFLYLEIAIVLLLVLPVASPKRWQKIFRSRFIQTFTNQASWYFGLILIILVLFLLDAIREMRKYSTTDHPEGAHLHLDAEMQGNMRLFRAQRNFYISGFALFLSLVIRRLTTLISTQATLLAQSEAALAQAKSATTAARDIMTKSSGEAAQNSSNEAHDKEITELKEKLKKAEKDLEHSKKDREAMVSQSQSLKNEYDRLLEEHRLLQVKVSKGEGDKKAD</sequence>
<dbReference type="GO" id="GO:0006886">
    <property type="term" value="P:intracellular protein transport"/>
    <property type="evidence" value="ECO:0007669"/>
    <property type="project" value="UniProtKB-UniRule"/>
</dbReference>
<comment type="caution">
    <text evidence="16">The sequence shown here is derived from an EMBL/GenBank/DDBJ whole genome shotgun (WGS) entry which is preliminary data.</text>
</comment>
<dbReference type="Proteomes" id="UP000291343">
    <property type="component" value="Unassembled WGS sequence"/>
</dbReference>
<evidence type="ECO:0000313" key="17">
    <source>
        <dbReference type="Proteomes" id="UP000291343"/>
    </source>
</evidence>
<evidence type="ECO:0000256" key="2">
    <source>
        <dbReference type="ARBA" id="ARBA00007956"/>
    </source>
</evidence>
<evidence type="ECO:0000256" key="4">
    <source>
        <dbReference type="ARBA" id="ARBA00022692"/>
    </source>
</evidence>
<comment type="subcellular location">
    <subcellularLocation>
        <location evidence="1 12">Endoplasmic reticulum membrane</location>
        <topology evidence="1 12">Multi-pass membrane protein</topology>
    </subcellularLocation>
</comment>
<dbReference type="GO" id="GO:0006915">
    <property type="term" value="P:apoptotic process"/>
    <property type="evidence" value="ECO:0007669"/>
    <property type="project" value="UniProtKB-KW"/>
</dbReference>
<evidence type="ECO:0000256" key="1">
    <source>
        <dbReference type="ARBA" id="ARBA00004477"/>
    </source>
</evidence>
<keyword evidence="17" id="KW-1185">Reference proteome</keyword>
<evidence type="ECO:0000256" key="5">
    <source>
        <dbReference type="ARBA" id="ARBA00022703"/>
    </source>
</evidence>
<evidence type="ECO:0000259" key="14">
    <source>
        <dbReference type="Pfam" id="PF05529"/>
    </source>
</evidence>
<feature type="region of interest" description="Disordered" evidence="13">
    <location>
        <begin position="178"/>
        <end position="201"/>
    </location>
</feature>
<keyword evidence="10" id="KW-0175">Coiled coil</keyword>
<gene>
    <name evidence="16" type="ORF">LSTR_LSTR000199</name>
</gene>
<dbReference type="PANTHER" id="PTHR12701">
    <property type="entry name" value="BCR-ASSOCIATED PROTEIN, BAP"/>
    <property type="match status" value="1"/>
</dbReference>
<dbReference type="InterPro" id="IPR040463">
    <property type="entry name" value="BAP29/BAP31_N"/>
</dbReference>
<keyword evidence="7 12" id="KW-0931">ER-Golgi transport</keyword>
<evidence type="ECO:0000313" key="16">
    <source>
        <dbReference type="EMBL" id="RZF41485.1"/>
    </source>
</evidence>
<dbReference type="FunFam" id="1.20.5.110:FF:000011">
    <property type="entry name" value="B-cell receptor-associated protein 29"/>
    <property type="match status" value="1"/>
</dbReference>
<comment type="function">
    <text evidence="12">May play a role in anterograde transport of membrane proteins from the endoplasmic reticulum to the Golgi.</text>
</comment>
<dbReference type="FunCoup" id="A0A482X6E0">
    <property type="interactions" value="1079"/>
</dbReference>
<keyword evidence="5" id="KW-0053">Apoptosis</keyword>
<feature type="transmembrane region" description="Helical" evidence="12">
    <location>
        <begin position="48"/>
        <end position="67"/>
    </location>
</feature>
<dbReference type="GO" id="GO:0006888">
    <property type="term" value="P:endoplasmic reticulum to Golgi vesicle-mediated transport"/>
    <property type="evidence" value="ECO:0007669"/>
    <property type="project" value="UniProtKB-UniRule"/>
</dbReference>
<keyword evidence="3 12" id="KW-0813">Transport</keyword>
<evidence type="ECO:0000256" key="6">
    <source>
        <dbReference type="ARBA" id="ARBA00022824"/>
    </source>
</evidence>
<dbReference type="PANTHER" id="PTHR12701:SF20">
    <property type="entry name" value="ENDOPLASMIC RETICULUM TRANSMEMBRANE PROTEIN"/>
    <property type="match status" value="1"/>
</dbReference>
<evidence type="ECO:0000256" key="8">
    <source>
        <dbReference type="ARBA" id="ARBA00022927"/>
    </source>
</evidence>
<evidence type="ECO:0000256" key="11">
    <source>
        <dbReference type="ARBA" id="ARBA00023136"/>
    </source>
</evidence>
<keyword evidence="8 12" id="KW-0653">Protein transport</keyword>
<dbReference type="STRING" id="195883.A0A482X6E0"/>
<reference evidence="16 17" key="1">
    <citation type="journal article" date="2017" name="Gigascience">
        <title>Genome sequence of the small brown planthopper, Laodelphax striatellus.</title>
        <authorList>
            <person name="Zhu J."/>
            <person name="Jiang F."/>
            <person name="Wang X."/>
            <person name="Yang P."/>
            <person name="Bao Y."/>
            <person name="Zhao W."/>
            <person name="Wang W."/>
            <person name="Lu H."/>
            <person name="Wang Q."/>
            <person name="Cui N."/>
            <person name="Li J."/>
            <person name="Chen X."/>
            <person name="Luo L."/>
            <person name="Yu J."/>
            <person name="Kang L."/>
            <person name="Cui F."/>
        </authorList>
    </citation>
    <scope>NUCLEOTIDE SEQUENCE [LARGE SCALE GENOMIC DNA]</scope>
    <source>
        <strain evidence="16">Lst14</strain>
    </source>
</reference>
<dbReference type="InterPro" id="IPR008417">
    <property type="entry name" value="BAP29/BAP31"/>
</dbReference>
<dbReference type="OrthoDB" id="435607at2759"/>
<evidence type="ECO:0000256" key="9">
    <source>
        <dbReference type="ARBA" id="ARBA00022989"/>
    </source>
</evidence>
<proteinExistence type="inferred from homology"/>